<dbReference type="Gene3D" id="1.10.10.60">
    <property type="entry name" value="Homeodomain-like"/>
    <property type="match status" value="1"/>
</dbReference>
<name>A0A0N8RRS3_PSEAV</name>
<comment type="caution">
    <text evidence="1">The sequence shown here is derived from an EMBL/GenBank/DDBJ whole genome shotgun (WGS) entry which is preliminary data.</text>
</comment>
<dbReference type="AlphaFoldDB" id="A0A0N8RRS3"/>
<sequence>MPGKQKTPDQAAQAVILREAGWTISAIAGQLGISISTAQRLLKKHGAVSGASTQALIERAREGMIDMAFSLENVQQKAASLVLDDLALSEKIRTKLASALDVIDVSNPIVFRSLAASATALKLTQDISRRALPLDKLDQSLEREELPVLQIHIMNEHDVAEMRAQQRREDAEINGDSEGVDDAVETLNWLAERRLAQAQQLDNDIVSEE</sequence>
<gene>
    <name evidence="1" type="ORF">ALO35_03117</name>
</gene>
<protein>
    <submittedName>
        <fullName evidence="1">Uncharacterized protein</fullName>
    </submittedName>
</protein>
<evidence type="ECO:0000313" key="1">
    <source>
        <dbReference type="EMBL" id="KPX54791.1"/>
    </source>
</evidence>
<organism evidence="1 2">
    <name type="scientific">Pseudomonas amygdali pv. lachrymans</name>
    <name type="common">Pseudomonas syringae pv. lachrymans</name>
    <dbReference type="NCBI Taxonomy" id="53707"/>
    <lineage>
        <taxon>Bacteria</taxon>
        <taxon>Pseudomonadati</taxon>
        <taxon>Pseudomonadota</taxon>
        <taxon>Gammaproteobacteria</taxon>
        <taxon>Pseudomonadales</taxon>
        <taxon>Pseudomonadaceae</taxon>
        <taxon>Pseudomonas</taxon>
        <taxon>Pseudomonas amygdali</taxon>
    </lineage>
</organism>
<accession>A0A0N8RRS3</accession>
<dbReference type="Proteomes" id="UP000050265">
    <property type="component" value="Unassembled WGS sequence"/>
</dbReference>
<evidence type="ECO:0000313" key="2">
    <source>
        <dbReference type="Proteomes" id="UP000050265"/>
    </source>
</evidence>
<proteinExistence type="predicted"/>
<dbReference type="Pfam" id="PF13384">
    <property type="entry name" value="HTH_23"/>
    <property type="match status" value="1"/>
</dbReference>
<reference evidence="1 2" key="1">
    <citation type="submission" date="2015-09" db="EMBL/GenBank/DDBJ databases">
        <title>Genome announcement of multiple Pseudomonas syringae strains.</title>
        <authorList>
            <person name="Thakur S."/>
            <person name="Wang P.W."/>
            <person name="Gong Y."/>
            <person name="Weir B.S."/>
            <person name="Guttman D.S."/>
        </authorList>
    </citation>
    <scope>NUCLEOTIDE SEQUENCE [LARGE SCALE GENOMIC DNA]</scope>
    <source>
        <strain evidence="1 2">ICMP3507</strain>
    </source>
</reference>
<dbReference type="PATRIC" id="fig|53707.9.peg.4567"/>
<dbReference type="EMBL" id="LJQP01000481">
    <property type="protein sequence ID" value="KPX54791.1"/>
    <property type="molecule type" value="Genomic_DNA"/>
</dbReference>